<evidence type="ECO:0000256" key="1">
    <source>
        <dbReference type="ARBA" id="ARBA00010936"/>
    </source>
</evidence>
<dbReference type="FunFam" id="3.20.20.70:FF:000044">
    <property type="entry name" value="Deoxyribose-phosphate aldolase"/>
    <property type="match status" value="1"/>
</dbReference>
<dbReference type="InterPro" id="IPR002915">
    <property type="entry name" value="DeoC/FbaB/LacD_aldolase"/>
</dbReference>
<dbReference type="NCBIfam" id="TIGR00126">
    <property type="entry name" value="deoC"/>
    <property type="match status" value="1"/>
</dbReference>
<dbReference type="CDD" id="cd00959">
    <property type="entry name" value="DeoC"/>
    <property type="match status" value="1"/>
</dbReference>
<dbReference type="EC" id="4.1.2.4" evidence="7"/>
<dbReference type="HAMAP" id="MF_00114">
    <property type="entry name" value="DeoC_type1"/>
    <property type="match status" value="1"/>
</dbReference>
<feature type="active site" description="Proton donor/acceptor" evidence="7">
    <location>
        <position position="184"/>
    </location>
</feature>
<name>A0A934I3V1_9CORY</name>
<dbReference type="PANTHER" id="PTHR10889">
    <property type="entry name" value="DEOXYRIBOSE-PHOSPHATE ALDOLASE"/>
    <property type="match status" value="1"/>
</dbReference>
<dbReference type="GO" id="GO:0016052">
    <property type="term" value="P:carbohydrate catabolic process"/>
    <property type="evidence" value="ECO:0007669"/>
    <property type="project" value="TreeGrafter"/>
</dbReference>
<dbReference type="RefSeq" id="WP_198737676.1">
    <property type="nucleotide sequence ID" value="NZ_JAEIOS010000010.1"/>
</dbReference>
<keyword evidence="2 7" id="KW-0963">Cytoplasm</keyword>
<dbReference type="AlphaFoldDB" id="A0A934I3V1"/>
<dbReference type="GO" id="GO:0009264">
    <property type="term" value="P:deoxyribonucleotide catabolic process"/>
    <property type="evidence" value="ECO:0007669"/>
    <property type="project" value="UniProtKB-UniRule"/>
</dbReference>
<dbReference type="PIRSF" id="PIRSF001357">
    <property type="entry name" value="DeoC"/>
    <property type="match status" value="1"/>
</dbReference>
<evidence type="ECO:0000313" key="8">
    <source>
        <dbReference type="EMBL" id="MBI8988621.1"/>
    </source>
</evidence>
<dbReference type="Gene3D" id="3.20.20.70">
    <property type="entry name" value="Aldolase class I"/>
    <property type="match status" value="1"/>
</dbReference>
<dbReference type="GO" id="GO:0005737">
    <property type="term" value="C:cytoplasm"/>
    <property type="evidence" value="ECO:0007669"/>
    <property type="project" value="UniProtKB-SubCell"/>
</dbReference>
<organism evidence="8 9">
    <name type="scientific">Corynebacterium meridianum</name>
    <dbReference type="NCBI Taxonomy" id="2765363"/>
    <lineage>
        <taxon>Bacteria</taxon>
        <taxon>Bacillati</taxon>
        <taxon>Actinomycetota</taxon>
        <taxon>Actinomycetes</taxon>
        <taxon>Mycobacteriales</taxon>
        <taxon>Corynebacteriaceae</taxon>
        <taxon>Corynebacterium</taxon>
    </lineage>
</organism>
<reference evidence="8" key="1">
    <citation type="submission" date="2020-12" db="EMBL/GenBank/DDBJ databases">
        <title>Genome public.</title>
        <authorList>
            <person name="Sun Q."/>
        </authorList>
    </citation>
    <scope>NUCLEOTIDE SEQUENCE</scope>
    <source>
        <strain evidence="8">CCM 8863</strain>
    </source>
</reference>
<dbReference type="GO" id="GO:0006018">
    <property type="term" value="P:2-deoxyribose 1-phosphate catabolic process"/>
    <property type="evidence" value="ECO:0007669"/>
    <property type="project" value="UniProtKB-UniRule"/>
</dbReference>
<keyword evidence="3 7" id="KW-0456">Lyase</keyword>
<accession>A0A934I3V1</accession>
<evidence type="ECO:0000256" key="2">
    <source>
        <dbReference type="ARBA" id="ARBA00022490"/>
    </source>
</evidence>
<feature type="active site" description="Schiff-base intermediate with acetaldehyde" evidence="7">
    <location>
        <position position="154"/>
    </location>
</feature>
<comment type="pathway">
    <text evidence="7">Carbohydrate degradation; 2-deoxy-D-ribose 1-phosphate degradation; D-glyceraldehyde 3-phosphate and acetaldehyde from 2-deoxy-alpha-D-ribose 1-phosphate: step 2/2.</text>
</comment>
<dbReference type="GO" id="GO:0004139">
    <property type="term" value="F:deoxyribose-phosphate aldolase activity"/>
    <property type="evidence" value="ECO:0007669"/>
    <property type="project" value="UniProtKB-UniRule"/>
</dbReference>
<dbReference type="Pfam" id="PF01791">
    <property type="entry name" value="DeoC"/>
    <property type="match status" value="1"/>
</dbReference>
<comment type="similarity">
    <text evidence="1 7">Belongs to the DeoC/FbaB aldolase family. DeoC type 1 subfamily.</text>
</comment>
<dbReference type="InterPro" id="IPR013785">
    <property type="entry name" value="Aldolase_TIM"/>
</dbReference>
<dbReference type="Proteomes" id="UP000645966">
    <property type="component" value="Unassembled WGS sequence"/>
</dbReference>
<feature type="active site" description="Proton donor/acceptor" evidence="7">
    <location>
        <position position="91"/>
    </location>
</feature>
<evidence type="ECO:0000313" key="9">
    <source>
        <dbReference type="Proteomes" id="UP000645966"/>
    </source>
</evidence>
<proteinExistence type="inferred from homology"/>
<gene>
    <name evidence="7" type="primary">deoC</name>
    <name evidence="8" type="ORF">JDV75_02420</name>
</gene>
<comment type="caution">
    <text evidence="8">The sequence shown here is derived from an EMBL/GenBank/DDBJ whole genome shotgun (WGS) entry which is preliminary data.</text>
</comment>
<dbReference type="InterPro" id="IPR011343">
    <property type="entry name" value="DeoC"/>
</dbReference>
<keyword evidence="4 7" id="KW-0704">Schiff base</keyword>
<comment type="function">
    <text evidence="6 7">Catalyzes a reversible aldol reaction between acetaldehyde and D-glyceraldehyde 3-phosphate to generate 2-deoxy-D-ribose 5-phosphate.</text>
</comment>
<keyword evidence="9" id="KW-1185">Reference proteome</keyword>
<evidence type="ECO:0000256" key="3">
    <source>
        <dbReference type="ARBA" id="ARBA00023239"/>
    </source>
</evidence>
<comment type="subcellular location">
    <subcellularLocation>
        <location evidence="7">Cytoplasm</location>
    </subcellularLocation>
</comment>
<dbReference type="SMART" id="SM01133">
    <property type="entry name" value="DeoC"/>
    <property type="match status" value="1"/>
</dbReference>
<evidence type="ECO:0000256" key="4">
    <source>
        <dbReference type="ARBA" id="ARBA00023270"/>
    </source>
</evidence>
<dbReference type="EMBL" id="JAEIOS010000010">
    <property type="protein sequence ID" value="MBI8988621.1"/>
    <property type="molecule type" value="Genomic_DNA"/>
</dbReference>
<comment type="catalytic activity">
    <reaction evidence="5 7">
        <text>2-deoxy-D-ribose 5-phosphate = D-glyceraldehyde 3-phosphate + acetaldehyde</text>
        <dbReference type="Rhea" id="RHEA:12821"/>
        <dbReference type="ChEBI" id="CHEBI:15343"/>
        <dbReference type="ChEBI" id="CHEBI:59776"/>
        <dbReference type="ChEBI" id="CHEBI:62877"/>
        <dbReference type="EC" id="4.1.2.4"/>
    </reaction>
</comment>
<dbReference type="PANTHER" id="PTHR10889:SF1">
    <property type="entry name" value="DEOXYRIBOSE-PHOSPHATE ALDOLASE"/>
    <property type="match status" value="1"/>
</dbReference>
<evidence type="ECO:0000256" key="7">
    <source>
        <dbReference type="HAMAP-Rule" id="MF_00114"/>
    </source>
</evidence>
<protein>
    <recommendedName>
        <fullName evidence="7">Deoxyribose-phosphate aldolase</fullName>
        <shortName evidence="7">DERA</shortName>
        <ecNumber evidence="7">4.1.2.4</ecNumber>
    </recommendedName>
    <alternativeName>
        <fullName evidence="7">2-deoxy-D-ribose 5-phosphate aldolase</fullName>
    </alternativeName>
    <alternativeName>
        <fullName evidence="7">Phosphodeoxyriboaldolase</fullName>
        <shortName evidence="7">Deoxyriboaldolase</shortName>
    </alternativeName>
</protein>
<evidence type="ECO:0000256" key="5">
    <source>
        <dbReference type="ARBA" id="ARBA00048791"/>
    </source>
</evidence>
<dbReference type="InterPro" id="IPR028581">
    <property type="entry name" value="DeoC_typeI"/>
</dbReference>
<dbReference type="SUPFAM" id="SSF51569">
    <property type="entry name" value="Aldolase"/>
    <property type="match status" value="1"/>
</dbReference>
<sequence>MTAHTRAEIARIIDHTLLKPEATGVQVADLVAEAARLNCYSVCVSPSQLPVEVPEGLHVATVVGFPSGAVKPEIKAAEAARAVSDGAEEVDMVINIALAKEKRFDDLEAEIRAVREACPAPVVLKVIIESAALDDDAIVAACRASEAAGADFVKTSTGFHPAGGASVHAVKLMADTVGGRLGVKASGGIRNAKDAVAMVEAGATRLGLSSSAAVLDGLTD</sequence>
<evidence type="ECO:0000256" key="6">
    <source>
        <dbReference type="ARBA" id="ARBA00056337"/>
    </source>
</evidence>